<dbReference type="Pfam" id="PF13677">
    <property type="entry name" value="MotB_plug"/>
    <property type="match status" value="1"/>
</dbReference>
<evidence type="ECO:0000256" key="4">
    <source>
        <dbReference type="ARBA" id="ARBA00022692"/>
    </source>
</evidence>
<dbReference type="Proteomes" id="UP000215224">
    <property type="component" value="Chromosome"/>
</dbReference>
<keyword evidence="3" id="KW-1003">Cell membrane</keyword>
<dbReference type="KEGG" id="bcoh:BC6307_17090"/>
<keyword evidence="10" id="KW-0966">Cell projection</keyword>
<dbReference type="Gene3D" id="3.30.1330.60">
    <property type="entry name" value="OmpA-like domain"/>
    <property type="match status" value="1"/>
</dbReference>
<comment type="similarity">
    <text evidence="2">Belongs to the MotB family.</text>
</comment>
<dbReference type="NCBIfam" id="NF005382">
    <property type="entry name" value="PRK06925.1"/>
    <property type="match status" value="1"/>
</dbReference>
<dbReference type="AlphaFoldDB" id="A0A223KTS2"/>
<name>A0A223KTS2_9BACI</name>
<proteinExistence type="inferred from homology"/>
<dbReference type="PANTHER" id="PTHR30329:SF16">
    <property type="entry name" value="CHEMOTAXIS MOTB PROTEIN"/>
    <property type="match status" value="1"/>
</dbReference>
<organism evidence="10 11">
    <name type="scientific">Sutcliffiella cohnii</name>
    <dbReference type="NCBI Taxonomy" id="33932"/>
    <lineage>
        <taxon>Bacteria</taxon>
        <taxon>Bacillati</taxon>
        <taxon>Bacillota</taxon>
        <taxon>Bacilli</taxon>
        <taxon>Bacillales</taxon>
        <taxon>Bacillaceae</taxon>
        <taxon>Sutcliffiella</taxon>
    </lineage>
</organism>
<dbReference type="STRING" id="1314751.GCA_001591425_01102"/>
<feature type="domain" description="OmpA-like" evidence="9">
    <location>
        <begin position="124"/>
        <end position="245"/>
    </location>
</feature>
<protein>
    <submittedName>
        <fullName evidence="10">Flagellar motor protein MotS</fullName>
    </submittedName>
</protein>
<dbReference type="Pfam" id="PF00691">
    <property type="entry name" value="OmpA"/>
    <property type="match status" value="1"/>
</dbReference>
<dbReference type="InterPro" id="IPR006665">
    <property type="entry name" value="OmpA-like"/>
</dbReference>
<dbReference type="GO" id="GO:0005886">
    <property type="term" value="C:plasma membrane"/>
    <property type="evidence" value="ECO:0007669"/>
    <property type="project" value="UniProtKB-SubCell"/>
</dbReference>
<feature type="transmembrane region" description="Helical" evidence="8">
    <location>
        <begin position="20"/>
        <end position="39"/>
    </location>
</feature>
<dbReference type="InterPro" id="IPR025713">
    <property type="entry name" value="MotB-like_N_dom"/>
</dbReference>
<keyword evidence="11" id="KW-1185">Reference proteome</keyword>
<evidence type="ECO:0000256" key="5">
    <source>
        <dbReference type="ARBA" id="ARBA00022989"/>
    </source>
</evidence>
<evidence type="ECO:0000256" key="6">
    <source>
        <dbReference type="ARBA" id="ARBA00023136"/>
    </source>
</evidence>
<dbReference type="InterPro" id="IPR050330">
    <property type="entry name" value="Bact_OuterMem_StrucFunc"/>
</dbReference>
<comment type="subcellular location">
    <subcellularLocation>
        <location evidence="1">Cell membrane</location>
        <topology evidence="1">Single-pass membrane protein</topology>
    </subcellularLocation>
</comment>
<evidence type="ECO:0000313" key="11">
    <source>
        <dbReference type="Proteomes" id="UP000215224"/>
    </source>
</evidence>
<keyword evidence="10" id="KW-0969">Cilium</keyword>
<dbReference type="PANTHER" id="PTHR30329">
    <property type="entry name" value="STATOR ELEMENT OF FLAGELLAR MOTOR COMPLEX"/>
    <property type="match status" value="1"/>
</dbReference>
<dbReference type="EMBL" id="CP018866">
    <property type="protein sequence ID" value="AST92879.1"/>
    <property type="molecule type" value="Genomic_DNA"/>
</dbReference>
<keyword evidence="5 8" id="KW-1133">Transmembrane helix</keyword>
<reference evidence="10 11" key="1">
    <citation type="submission" date="2016-12" db="EMBL/GenBank/DDBJ databases">
        <title>The whole genome sequencing and assembly of Bacillus cohnii DSM 6307T strain.</title>
        <authorList>
            <person name="Lee Y.-J."/>
            <person name="Yi H."/>
            <person name="Bahn Y.-S."/>
            <person name="Kim J.F."/>
            <person name="Lee D.-W."/>
        </authorList>
    </citation>
    <scope>NUCLEOTIDE SEQUENCE [LARGE SCALE GENOMIC DNA]</scope>
    <source>
        <strain evidence="10 11">DSM 6307</strain>
    </source>
</reference>
<evidence type="ECO:0000256" key="3">
    <source>
        <dbReference type="ARBA" id="ARBA00022475"/>
    </source>
</evidence>
<evidence type="ECO:0000256" key="7">
    <source>
        <dbReference type="PROSITE-ProRule" id="PRU00473"/>
    </source>
</evidence>
<evidence type="ECO:0000313" key="10">
    <source>
        <dbReference type="EMBL" id="AST92879.1"/>
    </source>
</evidence>
<evidence type="ECO:0000256" key="8">
    <source>
        <dbReference type="SAM" id="Phobius"/>
    </source>
</evidence>
<dbReference type="CDD" id="cd07185">
    <property type="entry name" value="OmpA_C-like"/>
    <property type="match status" value="1"/>
</dbReference>
<keyword evidence="4 8" id="KW-0812">Transmembrane</keyword>
<evidence type="ECO:0000256" key="1">
    <source>
        <dbReference type="ARBA" id="ARBA00004162"/>
    </source>
</evidence>
<dbReference type="PROSITE" id="PS51123">
    <property type="entry name" value="OMPA_2"/>
    <property type="match status" value="1"/>
</dbReference>
<evidence type="ECO:0000259" key="9">
    <source>
        <dbReference type="PROSITE" id="PS51123"/>
    </source>
</evidence>
<dbReference type="InterPro" id="IPR036737">
    <property type="entry name" value="OmpA-like_sf"/>
</dbReference>
<evidence type="ECO:0000256" key="2">
    <source>
        <dbReference type="ARBA" id="ARBA00008914"/>
    </source>
</evidence>
<gene>
    <name evidence="10" type="ORF">BC6307_17090</name>
</gene>
<accession>A0A223KTS2</accession>
<keyword evidence="10" id="KW-0282">Flagellum</keyword>
<dbReference type="SUPFAM" id="SSF103088">
    <property type="entry name" value="OmpA-like"/>
    <property type="match status" value="1"/>
</dbReference>
<sequence>MSKFRKLKKTDDKGAPRWMVTFSDLFMLILVFFILLFSMSQIDLVKFKAVAESFKQVNLLDYHPSAIPFEHPTDFSIDYESTNNNNSNYGEEQSEDQLEEVLREVQQFLDENDLEDIVVANRTERGVVLVLEEQILFNSGEASILPVAFPFLTKLGNLLERIPNLVKIEGHTDTVPMNNYQYPSNWELSTARASSVIRYLIDEHDLNAERFIAVGYGETRPIVPNTTRENMQKNRRVEIVISDPASVEEIDY</sequence>
<keyword evidence="6 7" id="KW-0472">Membrane</keyword>
<dbReference type="RefSeq" id="WP_066413167.1">
    <property type="nucleotide sequence ID" value="NZ_CP018866.1"/>
</dbReference>